<evidence type="ECO:0008006" key="2">
    <source>
        <dbReference type="Google" id="ProtNLM"/>
    </source>
</evidence>
<organism evidence="1">
    <name type="scientific">uncultured Aureispira sp</name>
    <dbReference type="NCBI Taxonomy" id="1331704"/>
    <lineage>
        <taxon>Bacteria</taxon>
        <taxon>Pseudomonadati</taxon>
        <taxon>Bacteroidota</taxon>
        <taxon>Saprospiria</taxon>
        <taxon>Saprospirales</taxon>
        <taxon>Saprospiraceae</taxon>
        <taxon>Aureispira</taxon>
        <taxon>environmental samples</taxon>
    </lineage>
</organism>
<proteinExistence type="predicted"/>
<reference evidence="1" key="1">
    <citation type="submission" date="2020-01" db="EMBL/GenBank/DDBJ databases">
        <authorList>
            <person name="Meier V. D."/>
            <person name="Meier V D."/>
        </authorList>
    </citation>
    <scope>NUCLEOTIDE SEQUENCE</scope>
    <source>
        <strain evidence="1">HLG_WM_MAG_10</strain>
    </source>
</reference>
<dbReference type="SUPFAM" id="SSF51126">
    <property type="entry name" value="Pectin lyase-like"/>
    <property type="match status" value="1"/>
</dbReference>
<dbReference type="InterPro" id="IPR011050">
    <property type="entry name" value="Pectin_lyase_fold/virulence"/>
</dbReference>
<protein>
    <recommendedName>
        <fullName evidence="2">Right handed beta helix domain-containing protein</fullName>
    </recommendedName>
</protein>
<name>A0A6S6UMT6_9BACT</name>
<evidence type="ECO:0000313" key="1">
    <source>
        <dbReference type="EMBL" id="CAA6829623.1"/>
    </source>
</evidence>
<gene>
    <name evidence="1" type="ORF">HELGO_WM25155</name>
</gene>
<accession>A0A6S6UMT6</accession>
<dbReference type="EMBL" id="CACVAQ010000505">
    <property type="protein sequence ID" value="CAA6829623.1"/>
    <property type="molecule type" value="Genomic_DNA"/>
</dbReference>
<dbReference type="AlphaFoldDB" id="A0A6S6UMT6"/>
<sequence>MQRTFFKYFLFSTLAYFVFQLTACKKDQFITTAGAGLEFSLDTLTFDTVFTNLGTATRRFKVYNPHDQIIRINNVFLGGGEQSDFNVNIDGFTGTSSSDIEVPAKDSIYIFANVFINPNDGDAIRMDSVMFETDGGGIQKVILYAYGWNAIYGGKVGFITTYRDTTLRLTNVKPHIFMGITAFEDNSCLIIEGGTEIYMFGGPTSRPGERAMIYIGNNSCIRSNVGGDLNNPVVIKTHRLEEDYQLIPFHHNGIRLGPGSRDNLIHGTIIRNAVDGIYVDSFSVNGSPKLELKNSKIYNVDRSAVLARGSYVTMTNTVLANSNQFNFIGIRGGAYNFRNCTFINVGAGLVGRSEPVLSFRDYEVLIDSDGNKFFPKSQGEAYFTNCIIYGSKNEEVEMLSLDDPAVDFYYEFNNCLMKVDTFSQNMINCVTNQDPLFVDEDNFEYKIDSIDSPANNAGLSSSINIPSSWRVLPGLPSLGAPSNDIIGRTRETTPAIGAYAIPN</sequence>